<name>A0A0E2BFH7_9LEPT</name>
<accession>A0A0E2BFH7</accession>
<dbReference type="EMBL" id="AHON02000039">
    <property type="protein sequence ID" value="EKO34098.1"/>
    <property type="molecule type" value="Genomic_DNA"/>
</dbReference>
<dbReference type="SUPFAM" id="SSF55486">
    <property type="entry name" value="Metalloproteases ('zincins'), catalytic domain"/>
    <property type="match status" value="1"/>
</dbReference>
<dbReference type="RefSeq" id="WP_004476338.1">
    <property type="nucleotide sequence ID" value="NZ_AHON02000039.1"/>
</dbReference>
<evidence type="ECO:0000313" key="1">
    <source>
        <dbReference type="EMBL" id="EKO34098.1"/>
    </source>
</evidence>
<protein>
    <submittedName>
        <fullName evidence="1">Pappalysin-1 domain protein</fullName>
    </submittedName>
</protein>
<dbReference type="AlphaFoldDB" id="A0A0E2BFH7"/>
<keyword evidence="2" id="KW-1185">Reference proteome</keyword>
<gene>
    <name evidence="1" type="ORF">LEP1GSC179_3630</name>
</gene>
<proteinExistence type="predicted"/>
<dbReference type="Gene3D" id="3.40.390.10">
    <property type="entry name" value="Collagenase (Catalytic Domain)"/>
    <property type="match status" value="1"/>
</dbReference>
<dbReference type="Proteomes" id="UP000006329">
    <property type="component" value="Unassembled WGS sequence"/>
</dbReference>
<dbReference type="InterPro" id="IPR024079">
    <property type="entry name" value="MetalloPept_cat_dom_sf"/>
</dbReference>
<evidence type="ECO:0000313" key="2">
    <source>
        <dbReference type="Proteomes" id="UP000006329"/>
    </source>
</evidence>
<comment type="caution">
    <text evidence="1">The sequence shown here is derived from an EMBL/GenBank/DDBJ whole genome shotgun (WGS) entry which is preliminary data.</text>
</comment>
<sequence length="482" mass="52190">MLKRSLILILILCFFVWGCPMNRGKDKNSKDLELLLGLYLLNEVNYHCEPEENVRTSGSAPNFSVSNSNLNQVLLTENGGYKDGGTAYLVGTVEFSGIGRNNPMGIAYAEQNHQYSSNSNRFIYPLWTNASGDLIQDSGKSESLGYRSVTTAFPIGATPGYYAPSSNYNNFKANLLGANFIVPTVPGPSVITRKITNNTAQTCEEYKFRAEQNGLLGSSSSGLKKVWQSRKKLNINLIFIQNAVATPTTAGMATMIQTLKEIYAQDTVKIEVTVTASLVPVAAGAPYLTITNIVDDYGDVAGSLGSLYRNNPSNVQDSNSLNIYITRDYQISSSAPAGILGISSGIPGIPITGTPKSGMIVFIENHRTSSGCGAQGQDLICESDQIFLAKTIAHEAGHYLGLYHLVEKDVIKGRYSLDPLPETPECKDQNGNNVVGLGECLGEGFYDSGGLNLMFWAGNPKINQTQLTGEQGWVLRSHPLVY</sequence>
<reference evidence="1" key="1">
    <citation type="submission" date="2012-10" db="EMBL/GenBank/DDBJ databases">
        <authorList>
            <person name="Harkins D.M."/>
            <person name="Durkin A.S."/>
            <person name="Brinkac L.M."/>
            <person name="Haft D.H."/>
            <person name="Selengut J.D."/>
            <person name="Sanka R."/>
            <person name="DePew J."/>
            <person name="Purushe J."/>
            <person name="Matthias M.A."/>
            <person name="Vinetz J.M."/>
            <person name="Sutton G.G."/>
            <person name="Nierman W.C."/>
            <person name="Fouts D.E."/>
        </authorList>
    </citation>
    <scope>NUCLEOTIDE SEQUENCE [LARGE SCALE GENOMIC DNA]</scope>
    <source>
        <strain evidence="1">MOR084</strain>
    </source>
</reference>
<dbReference type="GO" id="GO:0008237">
    <property type="term" value="F:metallopeptidase activity"/>
    <property type="evidence" value="ECO:0007669"/>
    <property type="project" value="InterPro"/>
</dbReference>
<organism evidence="1 2">
    <name type="scientific">Leptospira santarosai str. MOR084</name>
    <dbReference type="NCBI Taxonomy" id="1049984"/>
    <lineage>
        <taxon>Bacteria</taxon>
        <taxon>Pseudomonadati</taxon>
        <taxon>Spirochaetota</taxon>
        <taxon>Spirochaetia</taxon>
        <taxon>Leptospirales</taxon>
        <taxon>Leptospiraceae</taxon>
        <taxon>Leptospira</taxon>
    </lineage>
</organism>